<dbReference type="Gene3D" id="1.20.120.910">
    <property type="entry name" value="DksA, coiled-coil domain"/>
    <property type="match status" value="1"/>
</dbReference>
<dbReference type="RefSeq" id="WP_163250196.1">
    <property type="nucleotide sequence ID" value="NZ_JAAIUV010000002.1"/>
</dbReference>
<dbReference type="EMBL" id="JAAIUV010000002">
    <property type="protein sequence ID" value="NEX77616.1"/>
    <property type="molecule type" value="Genomic_DNA"/>
</dbReference>
<name>A0A6B3TMP1_9BACI</name>
<keyword evidence="2" id="KW-0175">Coiled coil</keyword>
<keyword evidence="4" id="KW-1185">Reference proteome</keyword>
<gene>
    <name evidence="3" type="ORF">G4Z05_01785</name>
</gene>
<evidence type="ECO:0000256" key="2">
    <source>
        <dbReference type="SAM" id="Coils"/>
    </source>
</evidence>
<dbReference type="AlphaFoldDB" id="A0A6B3TMP1"/>
<comment type="caution">
    <text evidence="1">Lacks conserved residue(s) required for the propagation of feature annotation.</text>
</comment>
<feature type="coiled-coil region" evidence="2">
    <location>
        <begin position="9"/>
        <end position="53"/>
    </location>
</feature>
<organism evidence="3 4">
    <name type="scientific">Neobacillus thermocopriae</name>
    <dbReference type="NCBI Taxonomy" id="1215031"/>
    <lineage>
        <taxon>Bacteria</taxon>
        <taxon>Bacillati</taxon>
        <taxon>Bacillota</taxon>
        <taxon>Bacilli</taxon>
        <taxon>Bacillales</taxon>
        <taxon>Bacillaceae</taxon>
        <taxon>Neobacillus</taxon>
    </lineage>
</organism>
<accession>A0A6B3TMP1</accession>
<sequence>MNAMQEKLFLELRQNKKEIEQSLANKNEKDWLTDILKEELRDIEVALRKLKEGNFGQCEISGELLPEKLLTMIPTLRSKRDFAFLEHFWKKSIPLS</sequence>
<proteinExistence type="predicted"/>
<comment type="caution">
    <text evidence="3">The sequence shown here is derived from an EMBL/GenBank/DDBJ whole genome shotgun (WGS) entry which is preliminary data.</text>
</comment>
<evidence type="ECO:0000256" key="1">
    <source>
        <dbReference type="PROSITE-ProRule" id="PRU00510"/>
    </source>
</evidence>
<dbReference type="PROSITE" id="PS51128">
    <property type="entry name" value="ZF_DKSA_2"/>
    <property type="match status" value="1"/>
</dbReference>
<protein>
    <submittedName>
        <fullName evidence="3">Uncharacterized protein</fullName>
    </submittedName>
</protein>
<dbReference type="Proteomes" id="UP000481621">
    <property type="component" value="Unassembled WGS sequence"/>
</dbReference>
<reference evidence="3" key="1">
    <citation type="submission" date="2020-02" db="EMBL/GenBank/DDBJ databases">
        <title>Bacillus sedimentmangrovi sp. nov., isolated from sediment of the mangrove ecosystem.</title>
        <authorList>
            <person name="Liu G."/>
        </authorList>
    </citation>
    <scope>NUCLEOTIDE SEQUENCE [LARGE SCALE GENOMIC DNA]</scope>
    <source>
        <strain evidence="3">SgZ-7</strain>
    </source>
</reference>
<evidence type="ECO:0000313" key="3">
    <source>
        <dbReference type="EMBL" id="NEX77616.1"/>
    </source>
</evidence>
<evidence type="ECO:0000313" key="4">
    <source>
        <dbReference type="Proteomes" id="UP000481621"/>
    </source>
</evidence>